<organism evidence="11 12">
    <name type="scientific">Ceratobasidium theobromae</name>
    <dbReference type="NCBI Taxonomy" id="1582974"/>
    <lineage>
        <taxon>Eukaryota</taxon>
        <taxon>Fungi</taxon>
        <taxon>Dikarya</taxon>
        <taxon>Basidiomycota</taxon>
        <taxon>Agaricomycotina</taxon>
        <taxon>Agaricomycetes</taxon>
        <taxon>Cantharellales</taxon>
        <taxon>Ceratobasidiaceae</taxon>
        <taxon>Ceratobasidium</taxon>
    </lineage>
</organism>
<sequence>MDKAIAEPNEKASPAGSTPRDSGSRQHYPPSFIPVEGSESEHKFRQPIADHEQPGSRPTSPPPVAATVPPSRTYHPLSWHVIALLAFPSLLGVLARLGIRSLTMYDGDSVFALAWVQGMGCFIMGLAVGKREKITEYYPPLYTAITTGWNPSMFYAKYWQLDVFQAWSNAGGFQRGWLRDVIDGLTKTAVTMLVSLGGLSFGLHISTHMPLQELRPKPNPIISKIVSLLSFLAYLAVIPLYFKLSPKFRMEVTSALLFSFPGTLTRHVLATYLNPLTAHLPFGTLTANTLGTGVLAVSHVMQRTQVSVTACTTLQGLIDGYCGCLTTISSFAVEIRGLKGWRAWRYFGVSYIIGQVLMVAIVGGSWWSGRIKEHSMCSGPA</sequence>
<evidence type="ECO:0000256" key="6">
    <source>
        <dbReference type="ARBA" id="ARBA00023136"/>
    </source>
</evidence>
<dbReference type="GO" id="GO:0005886">
    <property type="term" value="C:plasma membrane"/>
    <property type="evidence" value="ECO:0007669"/>
    <property type="project" value="UniProtKB-SubCell"/>
</dbReference>
<dbReference type="EMBL" id="SSOP01000009">
    <property type="protein sequence ID" value="KAB5595484.1"/>
    <property type="molecule type" value="Genomic_DNA"/>
</dbReference>
<feature type="transmembrane region" description="Helical" evidence="10">
    <location>
        <begin position="189"/>
        <end position="209"/>
    </location>
</feature>
<dbReference type="Pfam" id="PF02537">
    <property type="entry name" value="CRCB"/>
    <property type="match status" value="1"/>
</dbReference>
<dbReference type="AlphaFoldDB" id="A0A5N5QUY0"/>
<evidence type="ECO:0000256" key="5">
    <source>
        <dbReference type="ARBA" id="ARBA00022989"/>
    </source>
</evidence>
<feature type="compositionally biased region" description="Basic and acidic residues" evidence="9">
    <location>
        <begin position="1"/>
        <end position="10"/>
    </location>
</feature>
<comment type="catalytic activity">
    <reaction evidence="8">
        <text>fluoride(in) = fluoride(out)</text>
        <dbReference type="Rhea" id="RHEA:76159"/>
        <dbReference type="ChEBI" id="CHEBI:17051"/>
    </reaction>
    <physiologicalReaction direction="left-to-right" evidence="8">
        <dbReference type="Rhea" id="RHEA:76160"/>
    </physiologicalReaction>
</comment>
<proteinExistence type="inferred from homology"/>
<keyword evidence="5 10" id="KW-1133">Transmembrane helix</keyword>
<feature type="region of interest" description="Disordered" evidence="9">
    <location>
        <begin position="1"/>
        <end position="68"/>
    </location>
</feature>
<gene>
    <name evidence="11" type="ORF">CTheo_1161</name>
</gene>
<evidence type="ECO:0000256" key="3">
    <source>
        <dbReference type="ARBA" id="ARBA00022475"/>
    </source>
</evidence>
<feature type="compositionally biased region" description="Basic and acidic residues" evidence="9">
    <location>
        <begin position="39"/>
        <end position="54"/>
    </location>
</feature>
<accession>A0A5N5QUY0</accession>
<evidence type="ECO:0000313" key="12">
    <source>
        <dbReference type="Proteomes" id="UP000383932"/>
    </source>
</evidence>
<feature type="transmembrane region" description="Helical" evidence="10">
    <location>
        <begin position="77"/>
        <end position="99"/>
    </location>
</feature>
<dbReference type="Proteomes" id="UP000383932">
    <property type="component" value="Unassembled WGS sequence"/>
</dbReference>
<comment type="function">
    <text evidence="1">Fluoride channel required for the rapid expulsion of cytoplasmic fluoride.</text>
</comment>
<dbReference type="PANTHER" id="PTHR28259">
    <property type="entry name" value="FLUORIDE EXPORT PROTEIN 1-RELATED"/>
    <property type="match status" value="1"/>
</dbReference>
<evidence type="ECO:0000256" key="7">
    <source>
        <dbReference type="ARBA" id="ARBA00035120"/>
    </source>
</evidence>
<evidence type="ECO:0000256" key="4">
    <source>
        <dbReference type="ARBA" id="ARBA00022692"/>
    </source>
</evidence>
<dbReference type="PANTHER" id="PTHR28259:SF1">
    <property type="entry name" value="FLUORIDE EXPORT PROTEIN 1-RELATED"/>
    <property type="match status" value="1"/>
</dbReference>
<comment type="subcellular location">
    <subcellularLocation>
        <location evidence="2">Cell membrane</location>
        <topology evidence="2">Multi-pass membrane protein</topology>
    </subcellularLocation>
</comment>
<keyword evidence="3" id="KW-1003">Cell membrane</keyword>
<keyword evidence="12" id="KW-1185">Reference proteome</keyword>
<evidence type="ECO:0000256" key="1">
    <source>
        <dbReference type="ARBA" id="ARBA00002598"/>
    </source>
</evidence>
<comment type="similarity">
    <text evidence="7">Belongs to the fluoride channel Fluc/FEX (TC 1.A.43) family.</text>
</comment>
<protein>
    <submittedName>
        <fullName evidence="11">CrcB domain containing protein</fullName>
    </submittedName>
</protein>
<evidence type="ECO:0000256" key="8">
    <source>
        <dbReference type="ARBA" id="ARBA00035585"/>
    </source>
</evidence>
<evidence type="ECO:0000256" key="2">
    <source>
        <dbReference type="ARBA" id="ARBA00004651"/>
    </source>
</evidence>
<evidence type="ECO:0000256" key="10">
    <source>
        <dbReference type="SAM" id="Phobius"/>
    </source>
</evidence>
<dbReference type="InterPro" id="IPR003691">
    <property type="entry name" value="FluC"/>
</dbReference>
<keyword evidence="4 10" id="KW-0812">Transmembrane</keyword>
<comment type="caution">
    <text evidence="11">The sequence shown here is derived from an EMBL/GenBank/DDBJ whole genome shotgun (WGS) entry which is preliminary data.</text>
</comment>
<feature type="transmembrane region" description="Helical" evidence="10">
    <location>
        <begin position="111"/>
        <end position="129"/>
    </location>
</feature>
<reference evidence="11 12" key="1">
    <citation type="journal article" date="2019" name="Fungal Biol. Biotechnol.">
        <title>Draft genome sequence of fastidious pathogen Ceratobasidium theobromae, which causes vascular-streak dieback in Theobroma cacao.</title>
        <authorList>
            <person name="Ali S.S."/>
            <person name="Asman A."/>
            <person name="Shao J."/>
            <person name="Firmansyah A.P."/>
            <person name="Susilo A.W."/>
            <person name="Rosmana A."/>
            <person name="McMahon P."/>
            <person name="Junaid M."/>
            <person name="Guest D."/>
            <person name="Kheng T.Y."/>
            <person name="Meinhardt L.W."/>
            <person name="Bailey B.A."/>
        </authorList>
    </citation>
    <scope>NUCLEOTIDE SEQUENCE [LARGE SCALE GENOMIC DNA]</scope>
    <source>
        <strain evidence="11 12">CT2</strain>
    </source>
</reference>
<evidence type="ECO:0000256" key="9">
    <source>
        <dbReference type="SAM" id="MobiDB-lite"/>
    </source>
</evidence>
<feature type="transmembrane region" description="Helical" evidence="10">
    <location>
        <begin position="346"/>
        <end position="367"/>
    </location>
</feature>
<feature type="transmembrane region" description="Helical" evidence="10">
    <location>
        <begin position="221"/>
        <end position="242"/>
    </location>
</feature>
<name>A0A5N5QUY0_9AGAM</name>
<dbReference type="OrthoDB" id="409792at2759"/>
<evidence type="ECO:0000313" key="11">
    <source>
        <dbReference type="EMBL" id="KAB5595484.1"/>
    </source>
</evidence>
<dbReference type="GO" id="GO:1903425">
    <property type="term" value="F:fluoride transmembrane transporter activity"/>
    <property type="evidence" value="ECO:0007669"/>
    <property type="project" value="TreeGrafter"/>
</dbReference>
<keyword evidence="6 10" id="KW-0472">Membrane</keyword>